<dbReference type="EMBL" id="CP136600">
    <property type="protein sequence ID" value="WOH36155.1"/>
    <property type="molecule type" value="Genomic_DNA"/>
</dbReference>
<dbReference type="PANTHER" id="PTHR12110:SF41">
    <property type="entry name" value="INOSOSE DEHYDRATASE"/>
    <property type="match status" value="1"/>
</dbReference>
<evidence type="ECO:0000313" key="3">
    <source>
        <dbReference type="Proteomes" id="UP001301442"/>
    </source>
</evidence>
<dbReference type="InterPro" id="IPR036237">
    <property type="entry name" value="Xyl_isomerase-like_sf"/>
</dbReference>
<proteinExistence type="predicted"/>
<protein>
    <submittedName>
        <fullName evidence="2">Sugar phosphate isomerase/epimerase</fullName>
    </submittedName>
</protein>
<keyword evidence="3" id="KW-1185">Reference proteome</keyword>
<evidence type="ECO:0000313" key="2">
    <source>
        <dbReference type="EMBL" id="WOH36155.1"/>
    </source>
</evidence>
<dbReference type="Pfam" id="PF01261">
    <property type="entry name" value="AP_endonuc_2"/>
    <property type="match status" value="1"/>
</dbReference>
<dbReference type="Proteomes" id="UP001301442">
    <property type="component" value="Chromosome"/>
</dbReference>
<sequence>MLTASNKYAMAKELTQQQSTKASVLIDNPGVQLYSVRDHLGNNAGATFEKLAAIGYKHVEWFDVTTLAAQASLAKAEDLTITSAHVLSPYLTGQQRLNMNIPTSLSSPEKLIETLNSHGVKNLVLSYLFEDERQNLEQYKQLSDHLNRVGELCQPAGIQLCYHNHDFEFNRFDEHSPFELFLQELDSEKVKFELDVFWVKYAGLEPAKLITELGSRCHLLHLKDLKQMPSMKEPAEKGFFQPLGQGIIDFPAILSAAQSAGVNCGFVEQDHTSGNIFTELTTSLNYLKTLNSQSGQLL</sequence>
<dbReference type="GO" id="GO:0016853">
    <property type="term" value="F:isomerase activity"/>
    <property type="evidence" value="ECO:0007669"/>
    <property type="project" value="UniProtKB-KW"/>
</dbReference>
<organism evidence="2 3">
    <name type="scientific">Thalassotalea fonticola</name>
    <dbReference type="NCBI Taxonomy" id="3065649"/>
    <lineage>
        <taxon>Bacteria</taxon>
        <taxon>Pseudomonadati</taxon>
        <taxon>Pseudomonadota</taxon>
        <taxon>Gammaproteobacteria</taxon>
        <taxon>Alteromonadales</taxon>
        <taxon>Colwelliaceae</taxon>
        <taxon>Thalassotalea</taxon>
    </lineage>
</organism>
<accession>A0ABZ0GKT7</accession>
<dbReference type="InterPro" id="IPR050312">
    <property type="entry name" value="IolE/XylAMocC-like"/>
</dbReference>
<evidence type="ECO:0000259" key="1">
    <source>
        <dbReference type="Pfam" id="PF01261"/>
    </source>
</evidence>
<gene>
    <name evidence="2" type="ORF">RI844_12325</name>
</gene>
<dbReference type="Gene3D" id="3.20.20.150">
    <property type="entry name" value="Divalent-metal-dependent TIM barrel enzymes"/>
    <property type="match status" value="1"/>
</dbReference>
<dbReference type="RefSeq" id="WP_348394969.1">
    <property type="nucleotide sequence ID" value="NZ_CP136600.1"/>
</dbReference>
<feature type="domain" description="Xylose isomerase-like TIM barrel" evidence="1">
    <location>
        <begin position="48"/>
        <end position="261"/>
    </location>
</feature>
<dbReference type="PANTHER" id="PTHR12110">
    <property type="entry name" value="HYDROXYPYRUVATE ISOMERASE"/>
    <property type="match status" value="1"/>
</dbReference>
<dbReference type="InterPro" id="IPR013022">
    <property type="entry name" value="Xyl_isomerase-like_TIM-brl"/>
</dbReference>
<keyword evidence="2" id="KW-0413">Isomerase</keyword>
<dbReference type="SUPFAM" id="SSF51658">
    <property type="entry name" value="Xylose isomerase-like"/>
    <property type="match status" value="1"/>
</dbReference>
<reference evidence="2 3" key="1">
    <citation type="submission" date="2023-09" db="EMBL/GenBank/DDBJ databases">
        <authorList>
            <person name="Qi X."/>
        </authorList>
    </citation>
    <scope>NUCLEOTIDE SEQUENCE [LARGE SCALE GENOMIC DNA]</scope>
    <source>
        <strain evidence="2 3">S1-1</strain>
    </source>
</reference>
<name>A0ABZ0GKT7_9GAMM</name>